<reference evidence="2" key="1">
    <citation type="journal article" date="2006" name="PLoS Biol.">
        <title>Macronuclear genome sequence of the ciliate Tetrahymena thermophila, a model eukaryote.</title>
        <authorList>
            <person name="Eisen J.A."/>
            <person name="Coyne R.S."/>
            <person name="Wu M."/>
            <person name="Wu D."/>
            <person name="Thiagarajan M."/>
            <person name="Wortman J.R."/>
            <person name="Badger J.H."/>
            <person name="Ren Q."/>
            <person name="Amedeo P."/>
            <person name="Jones K.M."/>
            <person name="Tallon L.J."/>
            <person name="Delcher A.L."/>
            <person name="Salzberg S.L."/>
            <person name="Silva J.C."/>
            <person name="Haas B.J."/>
            <person name="Majoros W.H."/>
            <person name="Farzad M."/>
            <person name="Carlton J.M."/>
            <person name="Smith R.K. Jr."/>
            <person name="Garg J."/>
            <person name="Pearlman R.E."/>
            <person name="Karrer K.M."/>
            <person name="Sun L."/>
            <person name="Manning G."/>
            <person name="Elde N.C."/>
            <person name="Turkewitz A.P."/>
            <person name="Asai D.J."/>
            <person name="Wilkes D.E."/>
            <person name="Wang Y."/>
            <person name="Cai H."/>
            <person name="Collins K."/>
            <person name="Stewart B.A."/>
            <person name="Lee S.R."/>
            <person name="Wilamowska K."/>
            <person name="Weinberg Z."/>
            <person name="Ruzzo W.L."/>
            <person name="Wloga D."/>
            <person name="Gaertig J."/>
            <person name="Frankel J."/>
            <person name="Tsao C.-C."/>
            <person name="Gorovsky M.A."/>
            <person name="Keeling P.J."/>
            <person name="Waller R.F."/>
            <person name="Patron N.J."/>
            <person name="Cherry J.M."/>
            <person name="Stover N.A."/>
            <person name="Krieger C.J."/>
            <person name="del Toro C."/>
            <person name="Ryder H.F."/>
            <person name="Williamson S.C."/>
            <person name="Barbeau R.A."/>
            <person name="Hamilton E.P."/>
            <person name="Orias E."/>
        </authorList>
    </citation>
    <scope>NUCLEOTIDE SEQUENCE [LARGE SCALE GENOMIC DNA]</scope>
    <source>
        <strain evidence="2">SB210</strain>
    </source>
</reference>
<dbReference type="RefSeq" id="XP_012653145.1">
    <property type="nucleotide sequence ID" value="XM_012797691.1"/>
</dbReference>
<accession>W7XJT9</accession>
<dbReference type="GeneID" id="24437401"/>
<name>W7XJT9_TETTS</name>
<sequence>MRQFKKNTCVQNLKSIDPINDYRLLGSSRVRLLKTRKIKKKSQNINNQPNLNIQSEMKETIEIKQKQNNSQMVIKSTQITKRGQQHIIEIGYLKRVMKCKTHIINGRLQQRRLRETFENTFTSNDIVGSTNYLRDRYVINSLIQQKLLNQRIGDYFYTMIIITCQYSKDLAIII</sequence>
<dbReference type="EMBL" id="GG662699">
    <property type="protein sequence ID" value="EWS74324.1"/>
    <property type="molecule type" value="Genomic_DNA"/>
</dbReference>
<gene>
    <name evidence="1" type="ORF">TTHERM_000128496</name>
</gene>
<evidence type="ECO:0000313" key="2">
    <source>
        <dbReference type="Proteomes" id="UP000009168"/>
    </source>
</evidence>
<proteinExistence type="predicted"/>
<dbReference type="InParanoid" id="W7XJT9"/>
<protein>
    <submittedName>
        <fullName evidence="1">Uncharacterized protein</fullName>
    </submittedName>
</protein>
<evidence type="ECO:0000313" key="1">
    <source>
        <dbReference type="EMBL" id="EWS74324.1"/>
    </source>
</evidence>
<dbReference type="AlphaFoldDB" id="W7XJT9"/>
<dbReference type="KEGG" id="tet:TTHERM_000128496"/>
<keyword evidence="2" id="KW-1185">Reference proteome</keyword>
<organism evidence="1 2">
    <name type="scientific">Tetrahymena thermophila (strain SB210)</name>
    <dbReference type="NCBI Taxonomy" id="312017"/>
    <lineage>
        <taxon>Eukaryota</taxon>
        <taxon>Sar</taxon>
        <taxon>Alveolata</taxon>
        <taxon>Ciliophora</taxon>
        <taxon>Intramacronucleata</taxon>
        <taxon>Oligohymenophorea</taxon>
        <taxon>Hymenostomatida</taxon>
        <taxon>Tetrahymenina</taxon>
        <taxon>Tetrahymenidae</taxon>
        <taxon>Tetrahymena</taxon>
    </lineage>
</organism>
<dbReference type="Proteomes" id="UP000009168">
    <property type="component" value="Unassembled WGS sequence"/>
</dbReference>